<dbReference type="Proteomes" id="UP000053641">
    <property type="component" value="Unassembled WGS sequence"/>
</dbReference>
<dbReference type="GO" id="GO:0005886">
    <property type="term" value="C:plasma membrane"/>
    <property type="evidence" value="ECO:0007669"/>
    <property type="project" value="UniProtKB-SubCell"/>
</dbReference>
<evidence type="ECO:0000313" key="8">
    <source>
        <dbReference type="Proteomes" id="UP000053641"/>
    </source>
</evidence>
<evidence type="ECO:0000256" key="3">
    <source>
        <dbReference type="ARBA" id="ARBA00022725"/>
    </source>
</evidence>
<keyword evidence="6" id="KW-0472">Membrane</keyword>
<keyword evidence="2" id="KW-1003">Cell membrane</keyword>
<keyword evidence="3" id="KW-0552">Olfaction</keyword>
<dbReference type="AlphaFoldDB" id="A0A099YYZ2"/>
<evidence type="ECO:0000256" key="2">
    <source>
        <dbReference type="ARBA" id="ARBA00022475"/>
    </source>
</evidence>
<feature type="transmembrane region" description="Helical" evidence="6">
    <location>
        <begin position="7"/>
        <end position="26"/>
    </location>
</feature>
<evidence type="ECO:0000256" key="1">
    <source>
        <dbReference type="ARBA" id="ARBA00004651"/>
    </source>
</evidence>
<evidence type="ECO:0000313" key="7">
    <source>
        <dbReference type="EMBL" id="KGL74113.1"/>
    </source>
</evidence>
<dbReference type="GO" id="GO:0007608">
    <property type="term" value="P:sensory perception of smell"/>
    <property type="evidence" value="ECO:0007669"/>
    <property type="project" value="UniProtKB-KW"/>
</dbReference>
<feature type="non-terminal residue" evidence="7">
    <location>
        <position position="78"/>
    </location>
</feature>
<feature type="transmembrane region" description="Helical" evidence="6">
    <location>
        <begin position="38"/>
        <end position="56"/>
    </location>
</feature>
<dbReference type="GO" id="GO:0004930">
    <property type="term" value="F:G protein-coupled receptor activity"/>
    <property type="evidence" value="ECO:0007669"/>
    <property type="project" value="UniProtKB-KW"/>
</dbReference>
<dbReference type="STRING" id="94827.A0A099YYZ2"/>
<dbReference type="SUPFAM" id="SSF81321">
    <property type="entry name" value="Family A G protein-coupled receptor-like"/>
    <property type="match status" value="1"/>
</dbReference>
<evidence type="ECO:0000256" key="4">
    <source>
        <dbReference type="ARBA" id="ARBA00023040"/>
    </source>
</evidence>
<accession>A0A099YYZ2</accession>
<sequence>HKAFSMCLAHLAVVSLFVSTTMVAYLKPPSISSPALDLVMAVLYSVVSPSLNHLIYSMKNKELSTLLPLVLVNKLPIH</sequence>
<keyword evidence="6" id="KW-1133">Transmembrane helix</keyword>
<dbReference type="PANTHER" id="PTHR26452">
    <property type="entry name" value="OLFACTORY RECEPTOR"/>
    <property type="match status" value="1"/>
</dbReference>
<reference evidence="7 8" key="1">
    <citation type="submission" date="2014-06" db="EMBL/GenBank/DDBJ databases">
        <title>Genome evolution of avian class.</title>
        <authorList>
            <person name="Zhang G."/>
            <person name="Li C."/>
        </authorList>
    </citation>
    <scope>NUCLEOTIDE SEQUENCE [LARGE SCALE GENOMIC DNA]</scope>
    <source>
        <strain evidence="7">BGI_N309</strain>
    </source>
</reference>
<keyword evidence="4" id="KW-0297">G-protein coupled receptor</keyword>
<dbReference type="EMBL" id="KL886650">
    <property type="protein sequence ID" value="KGL74113.1"/>
    <property type="molecule type" value="Genomic_DNA"/>
</dbReference>
<protein>
    <submittedName>
        <fullName evidence="7">Olfactory receptor 1G1</fullName>
    </submittedName>
</protein>
<keyword evidence="3" id="KW-0716">Sensory transduction</keyword>
<evidence type="ECO:0000256" key="5">
    <source>
        <dbReference type="ARBA" id="ARBA00023170"/>
    </source>
</evidence>
<proteinExistence type="predicted"/>
<gene>
    <name evidence="7" type="ORF">N309_13214</name>
</gene>
<organism evidence="7 8">
    <name type="scientific">Tinamus guttatus</name>
    <name type="common">White-throated tinamou</name>
    <dbReference type="NCBI Taxonomy" id="94827"/>
    <lineage>
        <taxon>Eukaryota</taxon>
        <taxon>Metazoa</taxon>
        <taxon>Chordata</taxon>
        <taxon>Craniata</taxon>
        <taxon>Vertebrata</taxon>
        <taxon>Euteleostomi</taxon>
        <taxon>Archelosauria</taxon>
        <taxon>Archosauria</taxon>
        <taxon>Dinosauria</taxon>
        <taxon>Saurischia</taxon>
        <taxon>Theropoda</taxon>
        <taxon>Coelurosauria</taxon>
        <taxon>Aves</taxon>
        <taxon>Palaeognathae</taxon>
        <taxon>Tinamiformes</taxon>
        <taxon>Tinamidae</taxon>
        <taxon>Tinamus</taxon>
    </lineage>
</organism>
<keyword evidence="8" id="KW-1185">Reference proteome</keyword>
<name>A0A099YYZ2_TINGU</name>
<keyword evidence="5 7" id="KW-0675">Receptor</keyword>
<dbReference type="InterPro" id="IPR050516">
    <property type="entry name" value="Olfactory_GPCR"/>
</dbReference>
<feature type="non-terminal residue" evidence="7">
    <location>
        <position position="1"/>
    </location>
</feature>
<comment type="subcellular location">
    <subcellularLocation>
        <location evidence="1">Cell membrane</location>
        <topology evidence="1">Multi-pass membrane protein</topology>
    </subcellularLocation>
</comment>
<keyword evidence="6" id="KW-0812">Transmembrane</keyword>
<evidence type="ECO:0000256" key="6">
    <source>
        <dbReference type="SAM" id="Phobius"/>
    </source>
</evidence>
<keyword evidence="4" id="KW-0807">Transducer</keyword>